<gene>
    <name evidence="1" type="ORF">IX84_25695</name>
</gene>
<dbReference type="AlphaFoldDB" id="A0A098S472"/>
<evidence type="ECO:0000313" key="1">
    <source>
        <dbReference type="EMBL" id="KGE85992.1"/>
    </source>
</evidence>
<reference evidence="1 2" key="1">
    <citation type="journal article" date="2014" name="Int. J. Syst. Evol. Microbiol.">
        <title>Phaeodactylibacter xiamenensis gen. nov., sp. nov., a member of the family Saprospiraceae isolated from the marine alga Phaeodactylum tricornutum.</title>
        <authorList>
            <person name="Chen Z.Jr."/>
            <person name="Lei X."/>
            <person name="Lai Q."/>
            <person name="Li Y."/>
            <person name="Zhang B."/>
            <person name="Zhang J."/>
            <person name="Zhang H."/>
            <person name="Yang L."/>
            <person name="Zheng W."/>
            <person name="Tian Y."/>
            <person name="Yu Z."/>
            <person name="Xu H.Jr."/>
            <person name="Zheng T."/>
        </authorList>
    </citation>
    <scope>NUCLEOTIDE SEQUENCE [LARGE SCALE GENOMIC DNA]</scope>
    <source>
        <strain evidence="1 2">KD52</strain>
    </source>
</reference>
<organism evidence="1 2">
    <name type="scientific">Phaeodactylibacter xiamenensis</name>
    <dbReference type="NCBI Taxonomy" id="1524460"/>
    <lineage>
        <taxon>Bacteria</taxon>
        <taxon>Pseudomonadati</taxon>
        <taxon>Bacteroidota</taxon>
        <taxon>Saprospiria</taxon>
        <taxon>Saprospirales</taxon>
        <taxon>Haliscomenobacteraceae</taxon>
        <taxon>Phaeodactylibacter</taxon>
    </lineage>
</organism>
<dbReference type="EMBL" id="JPOS01000083">
    <property type="protein sequence ID" value="KGE85992.1"/>
    <property type="molecule type" value="Genomic_DNA"/>
</dbReference>
<dbReference type="STRING" id="1524460.IX84_25695"/>
<keyword evidence="2" id="KW-1185">Reference proteome</keyword>
<name>A0A098S472_9BACT</name>
<accession>A0A098S472</accession>
<protein>
    <submittedName>
        <fullName evidence="1">Uncharacterized protein</fullName>
    </submittedName>
</protein>
<dbReference type="Proteomes" id="UP000029736">
    <property type="component" value="Unassembled WGS sequence"/>
</dbReference>
<evidence type="ECO:0000313" key="2">
    <source>
        <dbReference type="Proteomes" id="UP000029736"/>
    </source>
</evidence>
<comment type="caution">
    <text evidence="1">The sequence shown here is derived from an EMBL/GenBank/DDBJ whole genome shotgun (WGS) entry which is preliminary data.</text>
</comment>
<proteinExistence type="predicted"/>
<sequence>MPSRGITISPQPLITWMLLHPYGCTGFTKQPNIMRIQLILPDAAGAIASEAQSDCMAVSAVAAIDSLGMIDRRYAPAICLSRSNGIINSIGKDDIAFAFFHENARGAASGHEDLRTNVVNIVFLHKTKTAAVKSVRA</sequence>